<accession>A0ABT9M8A5</accession>
<protein>
    <submittedName>
        <fullName evidence="2">Uncharacterized protein</fullName>
    </submittedName>
</protein>
<keyword evidence="1" id="KW-0812">Transmembrane</keyword>
<sequence length="71" mass="8001">MKGKTLQTLSLMLVFIAMGLMISMQFKTVQGGNRPPTSISATNYARSEELTQQLKKVQEEKANLEQQLEEL</sequence>
<proteinExistence type="predicted"/>
<dbReference type="EMBL" id="JAURUP010000060">
    <property type="protein sequence ID" value="MDP9752110.1"/>
    <property type="molecule type" value="Genomic_DNA"/>
</dbReference>
<evidence type="ECO:0000313" key="3">
    <source>
        <dbReference type="Proteomes" id="UP001223886"/>
    </source>
</evidence>
<keyword evidence="1" id="KW-0472">Membrane</keyword>
<dbReference type="Proteomes" id="UP001223886">
    <property type="component" value="Unassembled WGS sequence"/>
</dbReference>
<gene>
    <name evidence="2" type="ORF">J2S24_002636</name>
</gene>
<comment type="caution">
    <text evidence="2">The sequence shown here is derived from an EMBL/GenBank/DDBJ whole genome shotgun (WGS) entry which is preliminary data.</text>
</comment>
<organism evidence="2 3">
    <name type="scientific">Thermoanaerobacter pentosaceus</name>
    <dbReference type="NCBI Taxonomy" id="694059"/>
    <lineage>
        <taxon>Bacteria</taxon>
        <taxon>Bacillati</taxon>
        <taxon>Bacillota</taxon>
        <taxon>Clostridia</taxon>
        <taxon>Thermoanaerobacterales</taxon>
        <taxon>Thermoanaerobacteraceae</taxon>
        <taxon>Thermoanaerobacter</taxon>
    </lineage>
</organism>
<reference evidence="2 3" key="1">
    <citation type="submission" date="2023-07" db="EMBL/GenBank/DDBJ databases">
        <title>Genomic Encyclopedia of Type Strains, Phase IV (KMG-IV): sequencing the most valuable type-strain genomes for metagenomic binning, comparative biology and taxonomic classification.</title>
        <authorList>
            <person name="Goeker M."/>
        </authorList>
    </citation>
    <scope>NUCLEOTIDE SEQUENCE [LARGE SCALE GENOMIC DNA]</scope>
    <source>
        <strain evidence="2 3">DSM 25963</strain>
    </source>
</reference>
<feature type="transmembrane region" description="Helical" evidence="1">
    <location>
        <begin position="6"/>
        <end position="24"/>
    </location>
</feature>
<keyword evidence="1" id="KW-1133">Transmembrane helix</keyword>
<feature type="non-terminal residue" evidence="2">
    <location>
        <position position="71"/>
    </location>
</feature>
<evidence type="ECO:0000256" key="1">
    <source>
        <dbReference type="SAM" id="Phobius"/>
    </source>
</evidence>
<name>A0ABT9M8A5_9THEO</name>
<evidence type="ECO:0000313" key="2">
    <source>
        <dbReference type="EMBL" id="MDP9752110.1"/>
    </source>
</evidence>
<keyword evidence="3" id="KW-1185">Reference proteome</keyword>